<evidence type="ECO:0000259" key="2">
    <source>
        <dbReference type="Pfam" id="PF10536"/>
    </source>
</evidence>
<evidence type="ECO:0000313" key="4">
    <source>
        <dbReference type="Proteomes" id="UP001603857"/>
    </source>
</evidence>
<keyword evidence="4" id="KW-1185">Reference proteome</keyword>
<name>A0ABD1LGK6_9FABA</name>
<gene>
    <name evidence="3" type="ORF">Fmac_026986</name>
</gene>
<accession>A0ABD1LGK6</accession>
<sequence length="460" mass="52030">MGASISSPLVSGEEKEAEQELISVFRRFFKSTAKRADHTPWMKHFMNNGSKIEHEGFLTLWLSRFVFPARSYRTILKSVFPIAIKLSKGVKLALAPAVLASIYRDLTLLNNKIRTVTKDELEVTLWAPFQLVQIWALERFPAALQPPLSVIEQGQPLIAKWQSVKVCLKFSLDSFRGGNDFVWRPYQNSPALTLYNEEDMWVCNNPNIDEELESFGRCLRVSELVGMECIEQYCPNRVAMQFGLDQDIPDMVACYNENPWISYSQPLIHSNLYIALSSCHQPNVTSRYYRWWKQSNPVKEDDMQDHYVISSLKYLVPLSCGKKEDEEFYGPPPGFSSMLKREPVQDFDEDGKLFFYLSSSSSEDRCFDGEEIGSGRTMSSPQCAVFPSSGVEGPRSDKDDGNAVKIENVSDMEGEDVTPCISDVASNLESRIGKLEKVIVKLKAAKLGHNVQNIGVKAEP</sequence>
<dbReference type="PANTHER" id="PTHR46033:SF67">
    <property type="entry name" value="AMINOTRANSFERASE-LIKE, PLANT MOBILE DOMAIN FAMILY PROTEIN"/>
    <property type="match status" value="1"/>
</dbReference>
<reference evidence="3 4" key="1">
    <citation type="submission" date="2024-08" db="EMBL/GenBank/DDBJ databases">
        <title>Insights into the chromosomal genome structure of Flemingia macrophylla.</title>
        <authorList>
            <person name="Ding Y."/>
            <person name="Zhao Y."/>
            <person name="Bi W."/>
            <person name="Wu M."/>
            <person name="Zhao G."/>
            <person name="Gong Y."/>
            <person name="Li W."/>
            <person name="Zhang P."/>
        </authorList>
    </citation>
    <scope>NUCLEOTIDE SEQUENCE [LARGE SCALE GENOMIC DNA]</scope>
    <source>
        <strain evidence="3">DYQJB</strain>
        <tissue evidence="3">Leaf</tissue>
    </source>
</reference>
<feature type="region of interest" description="Disordered" evidence="1">
    <location>
        <begin position="372"/>
        <end position="402"/>
    </location>
</feature>
<evidence type="ECO:0000313" key="3">
    <source>
        <dbReference type="EMBL" id="KAL2322607.1"/>
    </source>
</evidence>
<dbReference type="InterPro" id="IPR019557">
    <property type="entry name" value="AminoTfrase-like_pln_mobile"/>
</dbReference>
<dbReference type="InterPro" id="IPR044824">
    <property type="entry name" value="MAIN-like"/>
</dbReference>
<comment type="caution">
    <text evidence="3">The sequence shown here is derived from an EMBL/GenBank/DDBJ whole genome shotgun (WGS) entry which is preliminary data.</text>
</comment>
<evidence type="ECO:0000256" key="1">
    <source>
        <dbReference type="SAM" id="MobiDB-lite"/>
    </source>
</evidence>
<proteinExistence type="predicted"/>
<protein>
    <recommendedName>
        <fullName evidence="2">Aminotransferase-like plant mobile domain-containing protein</fullName>
    </recommendedName>
</protein>
<dbReference type="PANTHER" id="PTHR46033">
    <property type="entry name" value="PROTEIN MAIN-LIKE 2"/>
    <property type="match status" value="1"/>
</dbReference>
<dbReference type="Pfam" id="PF10536">
    <property type="entry name" value="PMD"/>
    <property type="match status" value="1"/>
</dbReference>
<dbReference type="AlphaFoldDB" id="A0ABD1LGK6"/>
<dbReference type="Proteomes" id="UP001603857">
    <property type="component" value="Unassembled WGS sequence"/>
</dbReference>
<feature type="domain" description="Aminotransferase-like plant mobile" evidence="2">
    <location>
        <begin position="2"/>
        <end position="293"/>
    </location>
</feature>
<organism evidence="3 4">
    <name type="scientific">Flemingia macrophylla</name>
    <dbReference type="NCBI Taxonomy" id="520843"/>
    <lineage>
        <taxon>Eukaryota</taxon>
        <taxon>Viridiplantae</taxon>
        <taxon>Streptophyta</taxon>
        <taxon>Embryophyta</taxon>
        <taxon>Tracheophyta</taxon>
        <taxon>Spermatophyta</taxon>
        <taxon>Magnoliopsida</taxon>
        <taxon>eudicotyledons</taxon>
        <taxon>Gunneridae</taxon>
        <taxon>Pentapetalae</taxon>
        <taxon>rosids</taxon>
        <taxon>fabids</taxon>
        <taxon>Fabales</taxon>
        <taxon>Fabaceae</taxon>
        <taxon>Papilionoideae</taxon>
        <taxon>50 kb inversion clade</taxon>
        <taxon>NPAAA clade</taxon>
        <taxon>indigoferoid/millettioid clade</taxon>
        <taxon>Phaseoleae</taxon>
        <taxon>Flemingia</taxon>
    </lineage>
</organism>
<dbReference type="EMBL" id="JBGMDY010000009">
    <property type="protein sequence ID" value="KAL2322607.1"/>
    <property type="molecule type" value="Genomic_DNA"/>
</dbReference>